<gene>
    <name evidence="2" type="ORF">GCM10008960_29370</name>
</gene>
<protein>
    <submittedName>
        <fullName evidence="2">Uncharacterized protein</fullName>
    </submittedName>
</protein>
<proteinExistence type="predicted"/>
<reference evidence="3" key="1">
    <citation type="journal article" date="2019" name="Int. J. Syst. Evol. Microbiol.">
        <title>The Global Catalogue of Microorganisms (GCM) 10K type strain sequencing project: providing services to taxonomists for standard genome sequencing and annotation.</title>
        <authorList>
            <consortium name="The Broad Institute Genomics Platform"/>
            <consortium name="The Broad Institute Genome Sequencing Center for Infectious Disease"/>
            <person name="Wu L."/>
            <person name="Ma J."/>
        </authorList>
    </citation>
    <scope>NUCLEOTIDE SEQUENCE [LARGE SCALE GENOMIC DNA]</scope>
    <source>
        <strain evidence="3">JCM 31405</strain>
    </source>
</reference>
<organism evidence="2 3">
    <name type="scientific">Deinococcus sedimenti</name>
    <dbReference type="NCBI Taxonomy" id="1867090"/>
    <lineage>
        <taxon>Bacteria</taxon>
        <taxon>Thermotogati</taxon>
        <taxon>Deinococcota</taxon>
        <taxon>Deinococci</taxon>
        <taxon>Deinococcales</taxon>
        <taxon>Deinococcaceae</taxon>
        <taxon>Deinococcus</taxon>
    </lineage>
</organism>
<keyword evidence="3" id="KW-1185">Reference proteome</keyword>
<evidence type="ECO:0000313" key="3">
    <source>
        <dbReference type="Proteomes" id="UP000644548"/>
    </source>
</evidence>
<comment type="caution">
    <text evidence="2">The sequence shown here is derived from an EMBL/GenBank/DDBJ whole genome shotgun (WGS) entry which is preliminary data.</text>
</comment>
<accession>A0ABQ2S639</accession>
<feature type="region of interest" description="Disordered" evidence="1">
    <location>
        <begin position="1"/>
        <end position="30"/>
    </location>
</feature>
<evidence type="ECO:0000256" key="1">
    <source>
        <dbReference type="SAM" id="MobiDB-lite"/>
    </source>
</evidence>
<sequence length="145" mass="15757">MGREPVRPGQGAAQGGELISAASGTRDNKKGNSEAMKKFLAIAAFLMLGNAIAAERVSVCAKYRTNSGWSKGYKVDAVLYKGTELNQATKSFDYSAFSSYVVIFWSKTNASIIEMDFPWLSVIGSSGKERDGTKWEISKSTTLCY</sequence>
<name>A0ABQ2S639_9DEIO</name>
<dbReference type="EMBL" id="BMQN01000008">
    <property type="protein sequence ID" value="GGS00768.1"/>
    <property type="molecule type" value="Genomic_DNA"/>
</dbReference>
<dbReference type="Proteomes" id="UP000644548">
    <property type="component" value="Unassembled WGS sequence"/>
</dbReference>
<evidence type="ECO:0000313" key="2">
    <source>
        <dbReference type="EMBL" id="GGS00768.1"/>
    </source>
</evidence>